<evidence type="ECO:0000256" key="2">
    <source>
        <dbReference type="ARBA" id="ARBA00003213"/>
    </source>
</evidence>
<dbReference type="PANTHER" id="PTHR11088:SF60">
    <property type="entry name" value="TRNA DIMETHYLALLYLTRANSFERASE"/>
    <property type="match status" value="1"/>
</dbReference>
<keyword evidence="8 10" id="KW-0460">Magnesium</keyword>
<evidence type="ECO:0000256" key="4">
    <source>
        <dbReference type="ARBA" id="ARBA00022679"/>
    </source>
</evidence>
<name>A0A0B7HSI6_9FLAO</name>
<feature type="site" description="Interaction with substrate tRNA" evidence="10">
    <location>
        <position position="126"/>
    </location>
</feature>
<feature type="region of interest" description="Interaction with substrate tRNA" evidence="10">
    <location>
        <begin position="38"/>
        <end position="41"/>
    </location>
</feature>
<dbReference type="GO" id="GO:0006400">
    <property type="term" value="P:tRNA modification"/>
    <property type="evidence" value="ECO:0007669"/>
    <property type="project" value="TreeGrafter"/>
</dbReference>
<dbReference type="InterPro" id="IPR027417">
    <property type="entry name" value="P-loop_NTPase"/>
</dbReference>
<dbReference type="EMBL" id="CDOG01000013">
    <property type="protein sequence ID" value="CEN36769.1"/>
    <property type="molecule type" value="Genomic_DNA"/>
</dbReference>
<dbReference type="GO" id="GO:0052381">
    <property type="term" value="F:tRNA dimethylallyltransferase activity"/>
    <property type="evidence" value="ECO:0007669"/>
    <property type="project" value="UniProtKB-UniRule"/>
</dbReference>
<dbReference type="Gene3D" id="1.10.20.140">
    <property type="match status" value="1"/>
</dbReference>
<dbReference type="Proteomes" id="UP000038083">
    <property type="component" value="Unassembled WGS sequence"/>
</dbReference>
<proteinExistence type="inferred from homology"/>
<dbReference type="Gene3D" id="3.40.50.300">
    <property type="entry name" value="P-loop containing nucleotide triphosphate hydrolases"/>
    <property type="match status" value="1"/>
</dbReference>
<dbReference type="PANTHER" id="PTHR11088">
    <property type="entry name" value="TRNA DIMETHYLALLYLTRANSFERASE"/>
    <property type="match status" value="1"/>
</dbReference>
<keyword evidence="4 10" id="KW-0808">Transferase</keyword>
<feature type="region of interest" description="Interaction with substrate tRNA" evidence="10">
    <location>
        <begin position="162"/>
        <end position="166"/>
    </location>
</feature>
<dbReference type="InterPro" id="IPR018022">
    <property type="entry name" value="IPT"/>
</dbReference>
<feature type="binding site" evidence="10">
    <location>
        <begin position="13"/>
        <end position="20"/>
    </location>
    <ligand>
        <name>ATP</name>
        <dbReference type="ChEBI" id="CHEBI:30616"/>
    </ligand>
</feature>
<keyword evidence="7 10" id="KW-0067">ATP-binding</keyword>
<evidence type="ECO:0000256" key="6">
    <source>
        <dbReference type="ARBA" id="ARBA00022741"/>
    </source>
</evidence>
<evidence type="ECO:0000256" key="13">
    <source>
        <dbReference type="RuleBase" id="RU003785"/>
    </source>
</evidence>
<evidence type="ECO:0000313" key="14">
    <source>
        <dbReference type="EMBL" id="CEN36769.1"/>
    </source>
</evidence>
<evidence type="ECO:0000256" key="11">
    <source>
        <dbReference type="RuleBase" id="RU003783"/>
    </source>
</evidence>
<dbReference type="NCBIfam" id="TIGR00174">
    <property type="entry name" value="miaA"/>
    <property type="match status" value="1"/>
</dbReference>
<sequence>MKECDNLLITIVGPTAIGKTSLAIELAKQFDTEIISCDSRQFFKEMKIGTAVPELTELEAVKHHFIQHKSIFEPYSVGDFERDAIRLLDELFENKKVVIMVGGSGLYADAVIKGLDEFPEVPEEVREELNQKYLQNGIEFLQEKLKKLDFEQYSRMDTQNPQRLIRALEVCLVSGKPYSSFLNKKQVIRNFSNIEIGLTADRDIVYQRINMRVEQMLEKGLLREVQELVPYKNLNALQTVGYKELFDFFEGKYSLDFAIEEIKKNTRRFAKRQYTWFGKNQNIKWFDYRCDVLDILKEINFYKRNCN</sequence>
<dbReference type="AlphaFoldDB" id="A0A0B7HSI6"/>
<accession>A0A0B7HSI6</accession>
<organism evidence="14 15">
    <name type="scientific">Capnocytophaga cynodegmi</name>
    <dbReference type="NCBI Taxonomy" id="28189"/>
    <lineage>
        <taxon>Bacteria</taxon>
        <taxon>Pseudomonadati</taxon>
        <taxon>Bacteroidota</taxon>
        <taxon>Flavobacteriia</taxon>
        <taxon>Flavobacteriales</taxon>
        <taxon>Flavobacteriaceae</taxon>
        <taxon>Capnocytophaga</taxon>
    </lineage>
</organism>
<evidence type="ECO:0000256" key="8">
    <source>
        <dbReference type="ARBA" id="ARBA00022842"/>
    </source>
</evidence>
<comment type="caution">
    <text evidence="10">Lacks conserved residue(s) required for the propagation of feature annotation.</text>
</comment>
<reference evidence="14 15" key="1">
    <citation type="submission" date="2015-01" db="EMBL/GenBank/DDBJ databases">
        <authorList>
            <person name="MANFREDI Pablo"/>
        </authorList>
    </citation>
    <scope>NUCLEOTIDE SEQUENCE [LARGE SCALE GENOMIC DNA]</scope>
    <source>
        <strain evidence="14 15">Ccy74</strain>
    </source>
</reference>
<evidence type="ECO:0000256" key="1">
    <source>
        <dbReference type="ARBA" id="ARBA00001946"/>
    </source>
</evidence>
<dbReference type="SUPFAM" id="SSF52540">
    <property type="entry name" value="P-loop containing nucleoside triphosphate hydrolases"/>
    <property type="match status" value="2"/>
</dbReference>
<evidence type="ECO:0000256" key="5">
    <source>
        <dbReference type="ARBA" id="ARBA00022694"/>
    </source>
</evidence>
<evidence type="ECO:0000256" key="7">
    <source>
        <dbReference type="ARBA" id="ARBA00022840"/>
    </source>
</evidence>
<evidence type="ECO:0000256" key="12">
    <source>
        <dbReference type="RuleBase" id="RU003784"/>
    </source>
</evidence>
<dbReference type="InterPro" id="IPR039657">
    <property type="entry name" value="Dimethylallyltransferase"/>
</dbReference>
<dbReference type="Pfam" id="PF01715">
    <property type="entry name" value="IPPT"/>
    <property type="match status" value="1"/>
</dbReference>
<keyword evidence="6 10" id="KW-0547">Nucleotide-binding</keyword>
<comment type="similarity">
    <text evidence="3 10 13">Belongs to the IPP transferase family.</text>
</comment>
<comment type="catalytic activity">
    <reaction evidence="9 10 11">
        <text>adenosine(37) in tRNA + dimethylallyl diphosphate = N(6)-dimethylallyladenosine(37) in tRNA + diphosphate</text>
        <dbReference type="Rhea" id="RHEA:26482"/>
        <dbReference type="Rhea" id="RHEA-COMP:10162"/>
        <dbReference type="Rhea" id="RHEA-COMP:10375"/>
        <dbReference type="ChEBI" id="CHEBI:33019"/>
        <dbReference type="ChEBI" id="CHEBI:57623"/>
        <dbReference type="ChEBI" id="CHEBI:74411"/>
        <dbReference type="ChEBI" id="CHEBI:74415"/>
        <dbReference type="EC" id="2.5.1.75"/>
    </reaction>
</comment>
<feature type="binding site" evidence="10">
    <location>
        <begin position="15"/>
        <end position="20"/>
    </location>
    <ligand>
        <name>substrate</name>
    </ligand>
</feature>
<comment type="subunit">
    <text evidence="10">Monomer.</text>
</comment>
<keyword evidence="5 10" id="KW-0819">tRNA processing</keyword>
<dbReference type="HAMAP" id="MF_00185">
    <property type="entry name" value="IPP_trans"/>
    <property type="match status" value="1"/>
</dbReference>
<dbReference type="EC" id="2.5.1.75" evidence="10"/>
<gene>
    <name evidence="10 14" type="primary">miaA</name>
    <name evidence="14" type="ORF">CCYN74_200006</name>
</gene>
<dbReference type="OrthoDB" id="9776390at2"/>
<comment type="function">
    <text evidence="2 10 12">Catalyzes the transfer of a dimethylallyl group onto the adenine at position 37 in tRNAs that read codons beginning with uridine, leading to the formation of N6-(dimethylallyl)adenosine (i(6)A).</text>
</comment>
<evidence type="ECO:0000313" key="15">
    <source>
        <dbReference type="Proteomes" id="UP000038083"/>
    </source>
</evidence>
<evidence type="ECO:0000256" key="9">
    <source>
        <dbReference type="ARBA" id="ARBA00049563"/>
    </source>
</evidence>
<feature type="site" description="Interaction with substrate tRNA" evidence="10">
    <location>
        <position position="104"/>
    </location>
</feature>
<evidence type="ECO:0000256" key="10">
    <source>
        <dbReference type="HAMAP-Rule" id="MF_00185"/>
    </source>
</evidence>
<evidence type="ECO:0000256" key="3">
    <source>
        <dbReference type="ARBA" id="ARBA00005842"/>
    </source>
</evidence>
<dbReference type="GO" id="GO:0005524">
    <property type="term" value="F:ATP binding"/>
    <property type="evidence" value="ECO:0007669"/>
    <property type="project" value="UniProtKB-UniRule"/>
</dbReference>
<comment type="cofactor">
    <cofactor evidence="1 10">
        <name>Mg(2+)</name>
        <dbReference type="ChEBI" id="CHEBI:18420"/>
    </cofactor>
</comment>
<protein>
    <recommendedName>
        <fullName evidence="10">tRNA dimethylallyltransferase</fullName>
        <ecNumber evidence="10">2.5.1.75</ecNumber>
    </recommendedName>
    <alternativeName>
        <fullName evidence="10">Dimethylallyl diphosphate:tRNA dimethylallyltransferase</fullName>
        <shortName evidence="10">DMAPP:tRNA dimethylallyltransferase</shortName>
        <shortName evidence="10">DMATase</shortName>
    </alternativeName>
    <alternativeName>
        <fullName evidence="10">Isopentenyl-diphosphate:tRNA isopentenyltransferase</fullName>
        <shortName evidence="10">IPP transferase</shortName>
        <shortName evidence="10">IPPT</shortName>
        <shortName evidence="10">IPTase</shortName>
    </alternativeName>
</protein>